<keyword evidence="3" id="KW-1185">Reference proteome</keyword>
<proteinExistence type="predicted"/>
<evidence type="ECO:0000313" key="2">
    <source>
        <dbReference type="EMBL" id="KAF2450269.1"/>
    </source>
</evidence>
<reference evidence="2" key="1">
    <citation type="journal article" date="2020" name="Stud. Mycol.">
        <title>101 Dothideomycetes genomes: a test case for predicting lifestyles and emergence of pathogens.</title>
        <authorList>
            <person name="Haridas S."/>
            <person name="Albert R."/>
            <person name="Binder M."/>
            <person name="Bloem J."/>
            <person name="Labutti K."/>
            <person name="Salamov A."/>
            <person name="Andreopoulos B."/>
            <person name="Baker S."/>
            <person name="Barry K."/>
            <person name="Bills G."/>
            <person name="Bluhm B."/>
            <person name="Cannon C."/>
            <person name="Castanera R."/>
            <person name="Culley D."/>
            <person name="Daum C."/>
            <person name="Ezra D."/>
            <person name="Gonzalez J."/>
            <person name="Henrissat B."/>
            <person name="Kuo A."/>
            <person name="Liang C."/>
            <person name="Lipzen A."/>
            <person name="Lutzoni F."/>
            <person name="Magnuson J."/>
            <person name="Mondo S."/>
            <person name="Nolan M."/>
            <person name="Ohm R."/>
            <person name="Pangilinan J."/>
            <person name="Park H.-J."/>
            <person name="Ramirez L."/>
            <person name="Alfaro M."/>
            <person name="Sun H."/>
            <person name="Tritt A."/>
            <person name="Yoshinaga Y."/>
            <person name="Zwiers L.-H."/>
            <person name="Turgeon B."/>
            <person name="Goodwin S."/>
            <person name="Spatafora J."/>
            <person name="Crous P."/>
            <person name="Grigoriev I."/>
        </authorList>
    </citation>
    <scope>NUCLEOTIDE SEQUENCE</scope>
    <source>
        <strain evidence="2">CBS 690.94</strain>
    </source>
</reference>
<protein>
    <submittedName>
        <fullName evidence="2">Uncharacterized protein</fullName>
    </submittedName>
</protein>
<feature type="compositionally biased region" description="Basic residues" evidence="1">
    <location>
        <begin position="11"/>
        <end position="20"/>
    </location>
</feature>
<gene>
    <name evidence="2" type="ORF">P171DRAFT_137034</name>
</gene>
<dbReference type="AlphaFoldDB" id="A0A9P4PWM9"/>
<dbReference type="OrthoDB" id="10389404at2759"/>
<sequence>MEDGPAAIRPHTCRARTPRPHPHIPPRIGHWCIVCCLGHPRSPPNTGPGTRLRSTARQATRGRGYPVRLGARCREQSQDDARVDATPERLCLLCRSLWPGGSPAASTKLASDASMFAAVSDTSQSSTQATVSSL</sequence>
<feature type="region of interest" description="Disordered" evidence="1">
    <location>
        <begin position="1"/>
        <end position="20"/>
    </location>
</feature>
<comment type="caution">
    <text evidence="2">The sequence shown here is derived from an EMBL/GenBank/DDBJ whole genome shotgun (WGS) entry which is preliminary data.</text>
</comment>
<dbReference type="EMBL" id="MU001493">
    <property type="protein sequence ID" value="KAF2450269.1"/>
    <property type="molecule type" value="Genomic_DNA"/>
</dbReference>
<accession>A0A9P4PWM9</accession>
<evidence type="ECO:0000256" key="1">
    <source>
        <dbReference type="SAM" id="MobiDB-lite"/>
    </source>
</evidence>
<dbReference type="Proteomes" id="UP000799764">
    <property type="component" value="Unassembled WGS sequence"/>
</dbReference>
<evidence type="ECO:0000313" key="3">
    <source>
        <dbReference type="Proteomes" id="UP000799764"/>
    </source>
</evidence>
<name>A0A9P4PWM9_9PLEO</name>
<feature type="region of interest" description="Disordered" evidence="1">
    <location>
        <begin position="41"/>
        <end position="64"/>
    </location>
</feature>
<organism evidence="2 3">
    <name type="scientific">Karstenula rhodostoma CBS 690.94</name>
    <dbReference type="NCBI Taxonomy" id="1392251"/>
    <lineage>
        <taxon>Eukaryota</taxon>
        <taxon>Fungi</taxon>
        <taxon>Dikarya</taxon>
        <taxon>Ascomycota</taxon>
        <taxon>Pezizomycotina</taxon>
        <taxon>Dothideomycetes</taxon>
        <taxon>Pleosporomycetidae</taxon>
        <taxon>Pleosporales</taxon>
        <taxon>Massarineae</taxon>
        <taxon>Didymosphaeriaceae</taxon>
        <taxon>Karstenula</taxon>
    </lineage>
</organism>